<protein>
    <recommendedName>
        <fullName evidence="1">DUF4224 domain-containing protein</fullName>
    </recommendedName>
</protein>
<comment type="caution">
    <text evidence="2">The sequence shown here is derived from an EMBL/GenBank/DDBJ whole genome shotgun (WGS) entry which is preliminary data.</text>
</comment>
<organism evidence="2 3">
    <name type="scientific">Georgfuchsia toluolica</name>
    <dbReference type="NCBI Taxonomy" id="424218"/>
    <lineage>
        <taxon>Bacteria</taxon>
        <taxon>Pseudomonadati</taxon>
        <taxon>Pseudomonadota</taxon>
        <taxon>Betaproteobacteria</taxon>
        <taxon>Nitrosomonadales</taxon>
        <taxon>Sterolibacteriaceae</taxon>
        <taxon>Georgfuchsia</taxon>
    </lineage>
</organism>
<evidence type="ECO:0000313" key="3">
    <source>
        <dbReference type="Proteomes" id="UP000742786"/>
    </source>
</evidence>
<dbReference type="Proteomes" id="UP000742786">
    <property type="component" value="Unassembled WGS sequence"/>
</dbReference>
<keyword evidence="3" id="KW-1185">Reference proteome</keyword>
<accession>A0A916J790</accession>
<gene>
    <name evidence="2" type="ORF">GTOL_11599</name>
</gene>
<feature type="domain" description="DUF4224" evidence="1">
    <location>
        <begin position="11"/>
        <end position="53"/>
    </location>
</feature>
<proteinExistence type="predicted"/>
<reference evidence="2" key="1">
    <citation type="submission" date="2021-04" db="EMBL/GenBank/DDBJ databases">
        <authorList>
            <person name="Hornung B."/>
        </authorList>
    </citation>
    <scope>NUCLEOTIDE SEQUENCE</scope>
    <source>
        <strain evidence="2">G5G6</strain>
    </source>
</reference>
<dbReference type="Pfam" id="PF13986">
    <property type="entry name" value="DUF4224"/>
    <property type="match status" value="1"/>
</dbReference>
<dbReference type="AlphaFoldDB" id="A0A916J790"/>
<sequence length="79" mass="8956">MEAVSRPSLYLTPDELIELTGRKLVSLQIKWLVTKGWKHEVNAVGRPIVARSYFEYRLGSGTNPNERRFRPNLAAVSAT</sequence>
<evidence type="ECO:0000259" key="1">
    <source>
        <dbReference type="Pfam" id="PF13986"/>
    </source>
</evidence>
<dbReference type="InterPro" id="IPR025319">
    <property type="entry name" value="DUF4224"/>
</dbReference>
<dbReference type="EMBL" id="CAJQUM010000001">
    <property type="protein sequence ID" value="CAG4883716.1"/>
    <property type="molecule type" value="Genomic_DNA"/>
</dbReference>
<name>A0A916J790_9PROT</name>
<dbReference type="RefSeq" id="WP_220635649.1">
    <property type="nucleotide sequence ID" value="NZ_CAJQUM010000001.1"/>
</dbReference>
<evidence type="ECO:0000313" key="2">
    <source>
        <dbReference type="EMBL" id="CAG4883716.1"/>
    </source>
</evidence>